<keyword evidence="3" id="KW-1185">Reference proteome</keyword>
<accession>A0AAV5D494</accession>
<name>A0AAV5D494_ELECO</name>
<dbReference type="AlphaFoldDB" id="A0AAV5D494"/>
<evidence type="ECO:0000313" key="3">
    <source>
        <dbReference type="Proteomes" id="UP001054889"/>
    </source>
</evidence>
<dbReference type="EMBL" id="BQKI01000012">
    <property type="protein sequence ID" value="GJN05225.1"/>
    <property type="molecule type" value="Genomic_DNA"/>
</dbReference>
<reference evidence="2" key="1">
    <citation type="journal article" date="2018" name="DNA Res.">
        <title>Multiple hybrid de novo genome assembly of finger millet, an orphan allotetraploid crop.</title>
        <authorList>
            <person name="Hatakeyama M."/>
            <person name="Aluri S."/>
            <person name="Balachadran M.T."/>
            <person name="Sivarajan S.R."/>
            <person name="Patrignani A."/>
            <person name="Gruter S."/>
            <person name="Poveda L."/>
            <person name="Shimizu-Inatsugi R."/>
            <person name="Baeten J."/>
            <person name="Francoijs K.J."/>
            <person name="Nataraja K.N."/>
            <person name="Reddy Y.A.N."/>
            <person name="Phadnis S."/>
            <person name="Ravikumar R.L."/>
            <person name="Schlapbach R."/>
            <person name="Sreeman S.M."/>
            <person name="Shimizu K.K."/>
        </authorList>
    </citation>
    <scope>NUCLEOTIDE SEQUENCE</scope>
</reference>
<reference evidence="2" key="2">
    <citation type="submission" date="2021-12" db="EMBL/GenBank/DDBJ databases">
        <title>Resequencing data analysis of finger millet.</title>
        <authorList>
            <person name="Hatakeyama M."/>
            <person name="Aluri S."/>
            <person name="Balachadran M.T."/>
            <person name="Sivarajan S.R."/>
            <person name="Poveda L."/>
            <person name="Shimizu-Inatsugi R."/>
            <person name="Schlapbach R."/>
            <person name="Sreeman S.M."/>
            <person name="Shimizu K.K."/>
        </authorList>
    </citation>
    <scope>NUCLEOTIDE SEQUENCE</scope>
</reference>
<gene>
    <name evidence="2" type="primary">ga22836</name>
    <name evidence="2" type="ORF">PR202_ga22836</name>
</gene>
<organism evidence="2 3">
    <name type="scientific">Eleusine coracana subsp. coracana</name>
    <dbReference type="NCBI Taxonomy" id="191504"/>
    <lineage>
        <taxon>Eukaryota</taxon>
        <taxon>Viridiplantae</taxon>
        <taxon>Streptophyta</taxon>
        <taxon>Embryophyta</taxon>
        <taxon>Tracheophyta</taxon>
        <taxon>Spermatophyta</taxon>
        <taxon>Magnoliopsida</taxon>
        <taxon>Liliopsida</taxon>
        <taxon>Poales</taxon>
        <taxon>Poaceae</taxon>
        <taxon>PACMAD clade</taxon>
        <taxon>Chloridoideae</taxon>
        <taxon>Cynodonteae</taxon>
        <taxon>Eleusininae</taxon>
        <taxon>Eleusine</taxon>
    </lineage>
</organism>
<sequence>MSEHSDNAVENIMNSIMDTIADNLPNKKSVRFDEGGSVSKQTQRLFDDGRGDGKRNPPLPALLLLSPPFLRIRPAQGVAQQQQTPPTGRLPAQASAACRSPCAVASSSHSCAQPRCLSFMAGKG</sequence>
<comment type="caution">
    <text evidence="2">The sequence shown here is derived from an EMBL/GenBank/DDBJ whole genome shotgun (WGS) entry which is preliminary data.</text>
</comment>
<feature type="region of interest" description="Disordered" evidence="1">
    <location>
        <begin position="23"/>
        <end position="60"/>
    </location>
</feature>
<protein>
    <submittedName>
        <fullName evidence="2">Uncharacterized protein</fullName>
    </submittedName>
</protein>
<evidence type="ECO:0000313" key="2">
    <source>
        <dbReference type="EMBL" id="GJN05225.1"/>
    </source>
</evidence>
<feature type="compositionally biased region" description="Basic and acidic residues" evidence="1">
    <location>
        <begin position="45"/>
        <end position="55"/>
    </location>
</feature>
<proteinExistence type="predicted"/>
<dbReference type="Proteomes" id="UP001054889">
    <property type="component" value="Unassembled WGS sequence"/>
</dbReference>
<evidence type="ECO:0000256" key="1">
    <source>
        <dbReference type="SAM" id="MobiDB-lite"/>
    </source>
</evidence>